<dbReference type="Proteomes" id="UP000613177">
    <property type="component" value="Unassembled WGS sequence"/>
</dbReference>
<dbReference type="InterPro" id="IPR000253">
    <property type="entry name" value="FHA_dom"/>
</dbReference>
<protein>
    <recommendedName>
        <fullName evidence="2">FHA domain-containing protein</fullName>
    </recommendedName>
</protein>
<evidence type="ECO:0000313" key="3">
    <source>
        <dbReference type="EMBL" id="KAG2231687.1"/>
    </source>
</evidence>
<evidence type="ECO:0000259" key="2">
    <source>
        <dbReference type="PROSITE" id="PS50006"/>
    </source>
</evidence>
<dbReference type="EMBL" id="JAEPRE010000140">
    <property type="protein sequence ID" value="KAG2231687.1"/>
    <property type="molecule type" value="Genomic_DNA"/>
</dbReference>
<proteinExistence type="predicted"/>
<sequence>MPCERTLWNQRTPYNSLNSARSQGDYVDDDGLPAIATDAFYYDNDKYIVEDNFEGTASTSDTPPSFSTTVFKRENVGDDSTVENYFDIDTMSTNDIVNKQWTPLSPKRVSMAQVLPDSPDYNEKEYTNSDDLQPTSNLDAPYQQRFHRRQSIVIVGSHDKKVTLGRGGASTIKIGRRNRQISRIHVSIAYHQDHAQFKLTVVGLNGACVDQIQYAQHDVAPLDNDSFIDILGDHFYFKVPPAPMNFDHIKQDSQIITNKDIFRELSPEVEQSNIIEEEEEEYPVELVPEDALSCEEKELSPEPVPIDNDTNDYAEVIIDALVFSRTSSMPISDICSRILKANPAYAKQPRALWIERIRTVLKEKPFFGEIQRKGKTADGSPTENLYYYNSELDPVEWRRATYTQVGRSARKCTLKDKQYFWKIPPKLGRHRSSYIPAPAQ</sequence>
<dbReference type="InterPro" id="IPR008984">
    <property type="entry name" value="SMAD_FHA_dom_sf"/>
</dbReference>
<keyword evidence="4" id="KW-1185">Reference proteome</keyword>
<dbReference type="AlphaFoldDB" id="A0A8H7SP08"/>
<comment type="caution">
    <text evidence="3">The sequence shown here is derived from an EMBL/GenBank/DDBJ whole genome shotgun (WGS) entry which is preliminary data.</text>
</comment>
<gene>
    <name evidence="3" type="ORF">INT48_005170</name>
</gene>
<accession>A0A8H7SP08</accession>
<evidence type="ECO:0000313" key="4">
    <source>
        <dbReference type="Proteomes" id="UP000613177"/>
    </source>
</evidence>
<dbReference type="Gene3D" id="2.60.200.20">
    <property type="match status" value="1"/>
</dbReference>
<reference evidence="3" key="1">
    <citation type="submission" date="2021-01" db="EMBL/GenBank/DDBJ databases">
        <title>Metabolic potential, ecology and presence of endohyphal bacteria is reflected in genomic diversity of Mucoromycotina.</title>
        <authorList>
            <person name="Muszewska A."/>
            <person name="Okrasinska A."/>
            <person name="Steczkiewicz K."/>
            <person name="Drgas O."/>
            <person name="Orlowska M."/>
            <person name="Perlinska-Lenart U."/>
            <person name="Aleksandrzak-Piekarczyk T."/>
            <person name="Szatraj K."/>
            <person name="Zielenkiewicz U."/>
            <person name="Pilsyk S."/>
            <person name="Malc E."/>
            <person name="Mieczkowski P."/>
            <person name="Kruszewska J.S."/>
            <person name="Biernat P."/>
            <person name="Pawlowska J."/>
        </authorList>
    </citation>
    <scope>NUCLEOTIDE SEQUENCE</scope>
    <source>
        <strain evidence="3">WA0000018081</strain>
    </source>
</reference>
<dbReference type="SUPFAM" id="SSF49879">
    <property type="entry name" value="SMAD/FHA domain"/>
    <property type="match status" value="1"/>
</dbReference>
<feature type="domain" description="FHA" evidence="2">
    <location>
        <begin position="162"/>
        <end position="214"/>
    </location>
</feature>
<evidence type="ECO:0000256" key="1">
    <source>
        <dbReference type="SAM" id="MobiDB-lite"/>
    </source>
</evidence>
<organism evidence="3 4">
    <name type="scientific">Thamnidium elegans</name>
    <dbReference type="NCBI Taxonomy" id="101142"/>
    <lineage>
        <taxon>Eukaryota</taxon>
        <taxon>Fungi</taxon>
        <taxon>Fungi incertae sedis</taxon>
        <taxon>Mucoromycota</taxon>
        <taxon>Mucoromycotina</taxon>
        <taxon>Mucoromycetes</taxon>
        <taxon>Mucorales</taxon>
        <taxon>Mucorineae</taxon>
        <taxon>Mucoraceae</taxon>
        <taxon>Thamnidium</taxon>
    </lineage>
</organism>
<feature type="region of interest" description="Disordered" evidence="1">
    <location>
        <begin position="117"/>
        <end position="137"/>
    </location>
</feature>
<name>A0A8H7SP08_9FUNG</name>
<dbReference type="PROSITE" id="PS50006">
    <property type="entry name" value="FHA_DOMAIN"/>
    <property type="match status" value="1"/>
</dbReference>